<dbReference type="EMBL" id="CM018031">
    <property type="protein sequence ID" value="KAA8550047.1"/>
    <property type="molecule type" value="Genomic_DNA"/>
</dbReference>
<proteinExistence type="predicted"/>
<dbReference type="PANTHER" id="PTHR31234:SF72">
    <property type="entry name" value="NDR1_HIN1-LIKE PROTEIN 6"/>
    <property type="match status" value="1"/>
</dbReference>
<evidence type="ECO:0000256" key="6">
    <source>
        <dbReference type="SAM" id="Phobius"/>
    </source>
</evidence>
<gene>
    <name evidence="8" type="ORF">F0562_001731</name>
</gene>
<evidence type="ECO:0000259" key="7">
    <source>
        <dbReference type="Pfam" id="PF03168"/>
    </source>
</evidence>
<dbReference type="PANTHER" id="PTHR31234">
    <property type="entry name" value="LATE EMBRYOGENESIS ABUNDANT (LEA) HYDROXYPROLINE-RICH GLYCOPROTEIN FAMILY"/>
    <property type="match status" value="1"/>
</dbReference>
<dbReference type="Gene3D" id="2.60.40.1820">
    <property type="match status" value="1"/>
</dbReference>
<dbReference type="SUPFAM" id="SSF117070">
    <property type="entry name" value="LEA14-like"/>
    <property type="match status" value="1"/>
</dbReference>
<evidence type="ECO:0000313" key="9">
    <source>
        <dbReference type="Proteomes" id="UP000325577"/>
    </source>
</evidence>
<dbReference type="OrthoDB" id="1849707at2759"/>
<feature type="transmembrane region" description="Helical" evidence="6">
    <location>
        <begin position="92"/>
        <end position="115"/>
    </location>
</feature>
<feature type="region of interest" description="Disordered" evidence="5">
    <location>
        <begin position="1"/>
        <end position="52"/>
    </location>
</feature>
<evidence type="ECO:0000256" key="5">
    <source>
        <dbReference type="SAM" id="MobiDB-lite"/>
    </source>
</evidence>
<evidence type="ECO:0000313" key="8">
    <source>
        <dbReference type="EMBL" id="KAA8550047.1"/>
    </source>
</evidence>
<keyword evidence="2 6" id="KW-0812">Transmembrane</keyword>
<reference evidence="8 9" key="1">
    <citation type="submission" date="2019-09" db="EMBL/GenBank/DDBJ databases">
        <title>A chromosome-level genome assembly of the Chinese tupelo Nyssa sinensis.</title>
        <authorList>
            <person name="Yang X."/>
            <person name="Kang M."/>
            <person name="Yang Y."/>
            <person name="Xiong H."/>
            <person name="Wang M."/>
            <person name="Zhang Z."/>
            <person name="Wang Z."/>
            <person name="Wu H."/>
            <person name="Ma T."/>
            <person name="Liu J."/>
            <person name="Xi Z."/>
        </authorList>
    </citation>
    <scope>NUCLEOTIDE SEQUENCE [LARGE SCALE GENOMIC DNA]</scope>
    <source>
        <strain evidence="8">J267</strain>
        <tissue evidence="8">Leaf</tissue>
    </source>
</reference>
<dbReference type="GO" id="GO:0098542">
    <property type="term" value="P:defense response to other organism"/>
    <property type="evidence" value="ECO:0007669"/>
    <property type="project" value="InterPro"/>
</dbReference>
<accession>A0A5J5C7Z4</accession>
<feature type="domain" description="Late embryogenesis abundant protein LEA-2 subgroup" evidence="7">
    <location>
        <begin position="147"/>
        <end position="250"/>
    </location>
</feature>
<dbReference type="Proteomes" id="UP000325577">
    <property type="component" value="Linkage Group LG0"/>
</dbReference>
<evidence type="ECO:0000256" key="3">
    <source>
        <dbReference type="ARBA" id="ARBA00022989"/>
    </source>
</evidence>
<protein>
    <recommendedName>
        <fullName evidence="7">Late embryogenesis abundant protein LEA-2 subgroup domain-containing protein</fullName>
    </recommendedName>
</protein>
<dbReference type="Pfam" id="PF03168">
    <property type="entry name" value="LEA_2"/>
    <property type="match status" value="1"/>
</dbReference>
<comment type="subcellular location">
    <subcellularLocation>
        <location evidence="1">Membrane</location>
        <topology evidence="1">Single-pass membrane protein</topology>
    </subcellularLocation>
</comment>
<feature type="compositionally biased region" description="Low complexity" evidence="5">
    <location>
        <begin position="11"/>
        <end position="29"/>
    </location>
</feature>
<organism evidence="8 9">
    <name type="scientific">Nyssa sinensis</name>
    <dbReference type="NCBI Taxonomy" id="561372"/>
    <lineage>
        <taxon>Eukaryota</taxon>
        <taxon>Viridiplantae</taxon>
        <taxon>Streptophyta</taxon>
        <taxon>Embryophyta</taxon>
        <taxon>Tracheophyta</taxon>
        <taxon>Spermatophyta</taxon>
        <taxon>Magnoliopsida</taxon>
        <taxon>eudicotyledons</taxon>
        <taxon>Gunneridae</taxon>
        <taxon>Pentapetalae</taxon>
        <taxon>asterids</taxon>
        <taxon>Cornales</taxon>
        <taxon>Nyssaceae</taxon>
        <taxon>Nyssa</taxon>
    </lineage>
</organism>
<name>A0A5J5C7Z4_9ASTE</name>
<keyword evidence="9" id="KW-1185">Reference proteome</keyword>
<dbReference type="AlphaFoldDB" id="A0A5J5C7Z4"/>
<keyword evidence="3 6" id="KW-1133">Transmembrane helix</keyword>
<dbReference type="GO" id="GO:0005886">
    <property type="term" value="C:plasma membrane"/>
    <property type="evidence" value="ECO:0007669"/>
    <property type="project" value="TreeGrafter"/>
</dbReference>
<evidence type="ECO:0000256" key="2">
    <source>
        <dbReference type="ARBA" id="ARBA00022692"/>
    </source>
</evidence>
<dbReference type="InterPro" id="IPR004864">
    <property type="entry name" value="LEA_2"/>
</dbReference>
<dbReference type="InterPro" id="IPR044839">
    <property type="entry name" value="NDR1-like"/>
</dbReference>
<evidence type="ECO:0000256" key="1">
    <source>
        <dbReference type="ARBA" id="ARBA00004167"/>
    </source>
</evidence>
<keyword evidence="4 6" id="KW-0472">Membrane</keyword>
<sequence>MADRVHPRDSPPSTAEAAAATATSATKPSQEAPSKPAHPMTENPVPPPPGTYVIQVPKDQIYRYPPPENARRYQNYTRRKPRHSCCCRCLCWTLGLIALLIVLVAVAAGILYLVFRPEAPKYSVDDVAIRDFNLTSSSSISPEFDVTVRANNPNDKIGIYYQKESSVNVYYSDINLCNGVLPTFYQPSNNITVFQMPLKGSNILLTSAVNSALAAEQRQGKVPFRLNLKAPVKIKVGAVKTWTITVKVECDVTVDKLTAQSKIVSKDCHYSMRLW</sequence>
<evidence type="ECO:0000256" key="4">
    <source>
        <dbReference type="ARBA" id="ARBA00023136"/>
    </source>
</evidence>